<comment type="caution">
    <text evidence="1">The sequence shown here is derived from an EMBL/GenBank/DDBJ whole genome shotgun (WGS) entry which is preliminary data.</text>
</comment>
<dbReference type="AlphaFoldDB" id="A0AA38C138"/>
<feature type="non-terminal residue" evidence="1">
    <location>
        <position position="1"/>
    </location>
</feature>
<feature type="non-terminal residue" evidence="1">
    <location>
        <position position="69"/>
    </location>
</feature>
<name>A0AA38C138_TAXCH</name>
<sequence>CVDIVLACGYHFNLDTKEFVNVHGELIAKLDATAIAAALRIPEIEESIVLTLTQAQALFDKENEKYKAR</sequence>
<organism evidence="1 2">
    <name type="scientific">Taxus chinensis</name>
    <name type="common">Chinese yew</name>
    <name type="synonym">Taxus wallichiana var. chinensis</name>
    <dbReference type="NCBI Taxonomy" id="29808"/>
    <lineage>
        <taxon>Eukaryota</taxon>
        <taxon>Viridiplantae</taxon>
        <taxon>Streptophyta</taxon>
        <taxon>Embryophyta</taxon>
        <taxon>Tracheophyta</taxon>
        <taxon>Spermatophyta</taxon>
        <taxon>Pinopsida</taxon>
        <taxon>Pinidae</taxon>
        <taxon>Conifers II</taxon>
        <taxon>Cupressales</taxon>
        <taxon>Taxaceae</taxon>
        <taxon>Taxus</taxon>
    </lineage>
</organism>
<protein>
    <submittedName>
        <fullName evidence="1">Uncharacterized protein</fullName>
    </submittedName>
</protein>
<reference evidence="1 2" key="1">
    <citation type="journal article" date="2021" name="Nat. Plants">
        <title>The Taxus genome provides insights into paclitaxel biosynthesis.</title>
        <authorList>
            <person name="Xiong X."/>
            <person name="Gou J."/>
            <person name="Liao Q."/>
            <person name="Li Y."/>
            <person name="Zhou Q."/>
            <person name="Bi G."/>
            <person name="Li C."/>
            <person name="Du R."/>
            <person name="Wang X."/>
            <person name="Sun T."/>
            <person name="Guo L."/>
            <person name="Liang H."/>
            <person name="Lu P."/>
            <person name="Wu Y."/>
            <person name="Zhang Z."/>
            <person name="Ro D.K."/>
            <person name="Shang Y."/>
            <person name="Huang S."/>
            <person name="Yan J."/>
        </authorList>
    </citation>
    <scope>NUCLEOTIDE SEQUENCE [LARGE SCALE GENOMIC DNA]</scope>
    <source>
        <strain evidence="1">Ta-2019</strain>
    </source>
</reference>
<gene>
    <name evidence="1" type="ORF">KI387_034650</name>
</gene>
<accession>A0AA38C138</accession>
<evidence type="ECO:0000313" key="1">
    <source>
        <dbReference type="EMBL" id="KAH9290533.1"/>
    </source>
</evidence>
<evidence type="ECO:0000313" key="2">
    <source>
        <dbReference type="Proteomes" id="UP000824469"/>
    </source>
</evidence>
<dbReference type="Proteomes" id="UP000824469">
    <property type="component" value="Unassembled WGS sequence"/>
</dbReference>
<dbReference type="EMBL" id="JAHRHJ020003813">
    <property type="protein sequence ID" value="KAH9290533.1"/>
    <property type="molecule type" value="Genomic_DNA"/>
</dbReference>
<proteinExistence type="predicted"/>
<keyword evidence="2" id="KW-1185">Reference proteome</keyword>